<protein>
    <submittedName>
        <fullName evidence="1">Uncharacterized protein</fullName>
    </submittedName>
</protein>
<name>A0A151NZS7_ALLMI</name>
<evidence type="ECO:0000313" key="1">
    <source>
        <dbReference type="EMBL" id="KYO42387.1"/>
    </source>
</evidence>
<comment type="caution">
    <text evidence="1">The sequence shown here is derived from an EMBL/GenBank/DDBJ whole genome shotgun (WGS) entry which is preliminary data.</text>
</comment>
<dbReference type="AlphaFoldDB" id="A0A151NZS7"/>
<dbReference type="EMBL" id="AKHW03001467">
    <property type="protein sequence ID" value="KYO42387.1"/>
    <property type="molecule type" value="Genomic_DNA"/>
</dbReference>
<dbReference type="Proteomes" id="UP000050525">
    <property type="component" value="Unassembled WGS sequence"/>
</dbReference>
<proteinExistence type="predicted"/>
<evidence type="ECO:0000313" key="2">
    <source>
        <dbReference type="Proteomes" id="UP000050525"/>
    </source>
</evidence>
<keyword evidence="2" id="KW-1185">Reference proteome</keyword>
<organism evidence="1 2">
    <name type="scientific">Alligator mississippiensis</name>
    <name type="common">American alligator</name>
    <dbReference type="NCBI Taxonomy" id="8496"/>
    <lineage>
        <taxon>Eukaryota</taxon>
        <taxon>Metazoa</taxon>
        <taxon>Chordata</taxon>
        <taxon>Craniata</taxon>
        <taxon>Vertebrata</taxon>
        <taxon>Euteleostomi</taxon>
        <taxon>Archelosauria</taxon>
        <taxon>Archosauria</taxon>
        <taxon>Crocodylia</taxon>
        <taxon>Alligatoridae</taxon>
        <taxon>Alligatorinae</taxon>
        <taxon>Alligator</taxon>
    </lineage>
</organism>
<reference evidence="1 2" key="1">
    <citation type="journal article" date="2012" name="Genome Biol.">
        <title>Sequencing three crocodilian genomes to illuminate the evolution of archosaurs and amniotes.</title>
        <authorList>
            <person name="St John J.A."/>
            <person name="Braun E.L."/>
            <person name="Isberg S.R."/>
            <person name="Miles L.G."/>
            <person name="Chong A.Y."/>
            <person name="Gongora J."/>
            <person name="Dalzell P."/>
            <person name="Moran C."/>
            <person name="Bed'hom B."/>
            <person name="Abzhanov A."/>
            <person name="Burgess S.C."/>
            <person name="Cooksey A.M."/>
            <person name="Castoe T.A."/>
            <person name="Crawford N.G."/>
            <person name="Densmore L.D."/>
            <person name="Drew J.C."/>
            <person name="Edwards S.V."/>
            <person name="Faircloth B.C."/>
            <person name="Fujita M.K."/>
            <person name="Greenwold M.J."/>
            <person name="Hoffmann F.G."/>
            <person name="Howard J.M."/>
            <person name="Iguchi T."/>
            <person name="Janes D.E."/>
            <person name="Khan S.Y."/>
            <person name="Kohno S."/>
            <person name="de Koning A.J."/>
            <person name="Lance S.L."/>
            <person name="McCarthy F.M."/>
            <person name="McCormack J.E."/>
            <person name="Merchant M.E."/>
            <person name="Peterson D.G."/>
            <person name="Pollock D.D."/>
            <person name="Pourmand N."/>
            <person name="Raney B.J."/>
            <person name="Roessler K.A."/>
            <person name="Sanford J.R."/>
            <person name="Sawyer R.H."/>
            <person name="Schmidt C.J."/>
            <person name="Triplett E.W."/>
            <person name="Tuberville T.D."/>
            <person name="Venegas-Anaya M."/>
            <person name="Howard J.T."/>
            <person name="Jarvis E.D."/>
            <person name="Guillette L.J.Jr."/>
            <person name="Glenn T.C."/>
            <person name="Green R.E."/>
            <person name="Ray D.A."/>
        </authorList>
    </citation>
    <scope>NUCLEOTIDE SEQUENCE [LARGE SCALE GENOMIC DNA]</scope>
    <source>
        <strain evidence="1">KSC_2009_1</strain>
    </source>
</reference>
<accession>A0A151NZS7</accession>
<sequence length="118" mass="13084">MTLLSLDLWRKNNKMSTVELRVQDAETGLKAGHKSKSCQPVAVKRDEPKLKNRAQDSSLQACPNHFIDCAEGTTVTRLKHVDCCIRHTNFWPQILVLANNPSDEGNNIPSMNGAKGEA</sequence>
<gene>
    <name evidence="1" type="ORF">Y1Q_0022237</name>
</gene>